<keyword evidence="3" id="KW-0805">Transcription regulation</keyword>
<dbReference type="FunFam" id="3.40.50.300:FF:000006">
    <property type="entry name" value="DNA-binding transcriptional regulator NtrC"/>
    <property type="match status" value="1"/>
</dbReference>
<dbReference type="PROSITE" id="PS00688">
    <property type="entry name" value="SIGMA54_INTERACT_3"/>
    <property type="match status" value="1"/>
</dbReference>
<protein>
    <submittedName>
        <fullName evidence="8">PAS domain S-box-containing protein</fullName>
    </submittedName>
</protein>
<dbReference type="InterPro" id="IPR003593">
    <property type="entry name" value="AAA+_ATPase"/>
</dbReference>
<gene>
    <name evidence="8" type="ORF">HNR65_000534</name>
</gene>
<dbReference type="PROSITE" id="PS50045">
    <property type="entry name" value="SIGMA54_INTERACT_4"/>
    <property type="match status" value="1"/>
</dbReference>
<dbReference type="InterPro" id="IPR025944">
    <property type="entry name" value="Sigma_54_int_dom_CS"/>
</dbReference>
<dbReference type="PROSITE" id="PS50112">
    <property type="entry name" value="PAS"/>
    <property type="match status" value="1"/>
</dbReference>
<keyword evidence="1" id="KW-0547">Nucleotide-binding</keyword>
<dbReference type="InterPro" id="IPR000014">
    <property type="entry name" value="PAS"/>
</dbReference>
<proteinExistence type="predicted"/>
<dbReference type="Gene3D" id="3.30.450.20">
    <property type="entry name" value="PAS domain"/>
    <property type="match status" value="1"/>
</dbReference>
<evidence type="ECO:0000259" key="6">
    <source>
        <dbReference type="PROSITE" id="PS50112"/>
    </source>
</evidence>
<dbReference type="AlphaFoldDB" id="A0A7W0C6V9"/>
<organism evidence="8 9">
    <name type="scientific">Desulfosalsimonas propionicica</name>
    <dbReference type="NCBI Taxonomy" id="332175"/>
    <lineage>
        <taxon>Bacteria</taxon>
        <taxon>Pseudomonadati</taxon>
        <taxon>Thermodesulfobacteriota</taxon>
        <taxon>Desulfobacteria</taxon>
        <taxon>Desulfobacterales</taxon>
        <taxon>Desulfosalsimonadaceae</taxon>
        <taxon>Desulfosalsimonas</taxon>
    </lineage>
</organism>
<dbReference type="PROSITE" id="PS50113">
    <property type="entry name" value="PAC"/>
    <property type="match status" value="1"/>
</dbReference>
<dbReference type="Pfam" id="PF00158">
    <property type="entry name" value="Sigma54_activat"/>
    <property type="match status" value="1"/>
</dbReference>
<dbReference type="GO" id="GO:0005524">
    <property type="term" value="F:ATP binding"/>
    <property type="evidence" value="ECO:0007669"/>
    <property type="project" value="UniProtKB-KW"/>
</dbReference>
<evidence type="ECO:0000259" key="5">
    <source>
        <dbReference type="PROSITE" id="PS50045"/>
    </source>
</evidence>
<dbReference type="GO" id="GO:0043565">
    <property type="term" value="F:sequence-specific DNA binding"/>
    <property type="evidence" value="ECO:0007669"/>
    <property type="project" value="InterPro"/>
</dbReference>
<evidence type="ECO:0000256" key="1">
    <source>
        <dbReference type="ARBA" id="ARBA00022741"/>
    </source>
</evidence>
<dbReference type="InterPro" id="IPR000700">
    <property type="entry name" value="PAS-assoc_C"/>
</dbReference>
<evidence type="ECO:0000256" key="3">
    <source>
        <dbReference type="ARBA" id="ARBA00023015"/>
    </source>
</evidence>
<dbReference type="SMART" id="SM00382">
    <property type="entry name" value="AAA"/>
    <property type="match status" value="1"/>
</dbReference>
<evidence type="ECO:0000259" key="7">
    <source>
        <dbReference type="PROSITE" id="PS50113"/>
    </source>
</evidence>
<comment type="caution">
    <text evidence="8">The sequence shown here is derived from an EMBL/GenBank/DDBJ whole genome shotgun (WGS) entry which is preliminary data.</text>
</comment>
<keyword evidence="2" id="KW-0067">ATP-binding</keyword>
<dbReference type="Proteomes" id="UP000525298">
    <property type="component" value="Unassembled WGS sequence"/>
</dbReference>
<feature type="domain" description="PAS" evidence="6">
    <location>
        <begin position="15"/>
        <end position="53"/>
    </location>
</feature>
<dbReference type="SUPFAM" id="SSF55785">
    <property type="entry name" value="PYP-like sensor domain (PAS domain)"/>
    <property type="match status" value="1"/>
</dbReference>
<feature type="domain" description="Sigma-54 factor interaction" evidence="5">
    <location>
        <begin position="140"/>
        <end position="369"/>
    </location>
</feature>
<dbReference type="InterPro" id="IPR002078">
    <property type="entry name" value="Sigma_54_int"/>
</dbReference>
<evidence type="ECO:0000256" key="2">
    <source>
        <dbReference type="ARBA" id="ARBA00022840"/>
    </source>
</evidence>
<dbReference type="InterPro" id="IPR027417">
    <property type="entry name" value="P-loop_NTPase"/>
</dbReference>
<dbReference type="InterPro" id="IPR035965">
    <property type="entry name" value="PAS-like_dom_sf"/>
</dbReference>
<dbReference type="Gene3D" id="1.10.8.60">
    <property type="match status" value="1"/>
</dbReference>
<evidence type="ECO:0000313" key="8">
    <source>
        <dbReference type="EMBL" id="MBA2880227.1"/>
    </source>
</evidence>
<dbReference type="CDD" id="cd00009">
    <property type="entry name" value="AAA"/>
    <property type="match status" value="1"/>
</dbReference>
<dbReference type="Pfam" id="PF25601">
    <property type="entry name" value="AAA_lid_14"/>
    <property type="match status" value="1"/>
</dbReference>
<feature type="domain" description="PAC" evidence="7">
    <location>
        <begin position="81"/>
        <end position="133"/>
    </location>
</feature>
<reference evidence="8 9" key="1">
    <citation type="submission" date="2020-07" db="EMBL/GenBank/DDBJ databases">
        <title>Genomic Encyclopedia of Type Strains, Phase IV (KMG-IV): sequencing the most valuable type-strain genomes for metagenomic binning, comparative biology and taxonomic classification.</title>
        <authorList>
            <person name="Goeker M."/>
        </authorList>
    </citation>
    <scope>NUCLEOTIDE SEQUENCE [LARGE SCALE GENOMIC DNA]</scope>
    <source>
        <strain evidence="8 9">DSM 17721</strain>
    </source>
</reference>
<dbReference type="Gene3D" id="1.10.10.60">
    <property type="entry name" value="Homeodomain-like"/>
    <property type="match status" value="1"/>
</dbReference>
<dbReference type="Pfam" id="PF13426">
    <property type="entry name" value="PAS_9"/>
    <property type="match status" value="1"/>
</dbReference>
<dbReference type="NCBIfam" id="TIGR00229">
    <property type="entry name" value="sensory_box"/>
    <property type="match status" value="1"/>
</dbReference>
<dbReference type="SMART" id="SM00091">
    <property type="entry name" value="PAS"/>
    <property type="match status" value="1"/>
</dbReference>
<evidence type="ECO:0000256" key="4">
    <source>
        <dbReference type="ARBA" id="ARBA00023163"/>
    </source>
</evidence>
<dbReference type="InterPro" id="IPR009057">
    <property type="entry name" value="Homeodomain-like_sf"/>
</dbReference>
<dbReference type="PRINTS" id="PR01590">
    <property type="entry name" value="HTHFIS"/>
</dbReference>
<dbReference type="SUPFAM" id="SSF46689">
    <property type="entry name" value="Homeodomain-like"/>
    <property type="match status" value="1"/>
</dbReference>
<keyword evidence="4" id="KW-0804">Transcription</keyword>
<name>A0A7W0C6V9_9BACT</name>
<dbReference type="RefSeq" id="WP_181549881.1">
    <property type="nucleotide sequence ID" value="NZ_JACDUS010000001.1"/>
</dbReference>
<dbReference type="EMBL" id="JACDUS010000001">
    <property type="protein sequence ID" value="MBA2880227.1"/>
    <property type="molecule type" value="Genomic_DNA"/>
</dbReference>
<dbReference type="GO" id="GO:0006355">
    <property type="term" value="P:regulation of DNA-templated transcription"/>
    <property type="evidence" value="ECO:0007669"/>
    <property type="project" value="InterPro"/>
</dbReference>
<dbReference type="Pfam" id="PF02954">
    <property type="entry name" value="HTH_8"/>
    <property type="match status" value="1"/>
</dbReference>
<dbReference type="InterPro" id="IPR058031">
    <property type="entry name" value="AAA_lid_NorR"/>
</dbReference>
<keyword evidence="9" id="KW-1185">Reference proteome</keyword>
<accession>A0A7W0C6V9</accession>
<dbReference type="InterPro" id="IPR002197">
    <property type="entry name" value="HTH_Fis"/>
</dbReference>
<dbReference type="PANTHER" id="PTHR32071">
    <property type="entry name" value="TRANSCRIPTIONAL REGULATORY PROTEIN"/>
    <property type="match status" value="1"/>
</dbReference>
<evidence type="ECO:0000313" key="9">
    <source>
        <dbReference type="Proteomes" id="UP000525298"/>
    </source>
</evidence>
<dbReference type="SUPFAM" id="SSF52540">
    <property type="entry name" value="P-loop containing nucleoside triphosphate hydrolases"/>
    <property type="match status" value="1"/>
</dbReference>
<dbReference type="CDD" id="cd00130">
    <property type="entry name" value="PAS"/>
    <property type="match status" value="1"/>
</dbReference>
<sequence length="448" mass="50357">MATRNDAFLFECPTILDSINDGVFTVDLGSRIMTFNRAAELITGINRTEAIGRFCYEVFRANICETGCFVQETLKTKKPIFNQPIHIIRADKKCIPISITTSLLKDGSGRVIGAVETFRDLSAEKELRQELRKQHSFDDIVSKNSQMLKLFGILPQIAESASTVLIEGASGTGKELVARAIHNHGLTHNGPFIAINCGALPDTLIESELFGYKAGAFTDARKDKPGRFAMARDGTIFLDEIGDVSPAFQVRLLRVLETKGYEPLGSNETIRTNARVVVASNRDLKELVLQQQFREDLYFRINVIRLKLPCLAERKEDIPLLADHFIEKLNHLAGRQIAGISREALATLLLYDWPGNIRELENAIEHAFVLCQEQVIQPGHLPDHLIPNVKSKTIPAAMTLRELEKRAIEEALTRNHWKKLATARELGIDKNTLRRKILHFDIRAQHHS</sequence>
<dbReference type="Gene3D" id="3.40.50.300">
    <property type="entry name" value="P-loop containing nucleotide triphosphate hydrolases"/>
    <property type="match status" value="1"/>
</dbReference>